<evidence type="ECO:0000256" key="5">
    <source>
        <dbReference type="ARBA" id="ARBA00038167"/>
    </source>
</evidence>
<comment type="subunit">
    <text evidence="6">Part of the multisubunit transport protein particle (TRAPP) complex.</text>
</comment>
<feature type="compositionally biased region" description="Low complexity" evidence="7">
    <location>
        <begin position="109"/>
        <end position="122"/>
    </location>
</feature>
<dbReference type="GO" id="GO:0005794">
    <property type="term" value="C:Golgi apparatus"/>
    <property type="evidence" value="ECO:0007669"/>
    <property type="project" value="UniProtKB-SubCell"/>
</dbReference>
<dbReference type="EMBL" id="HBEF01023357">
    <property type="protein sequence ID" value="CAD8342319.1"/>
    <property type="molecule type" value="Transcribed_RNA"/>
</dbReference>
<organism evidence="8">
    <name type="scientific">Craspedostauros australis</name>
    <dbReference type="NCBI Taxonomy" id="1486917"/>
    <lineage>
        <taxon>Eukaryota</taxon>
        <taxon>Sar</taxon>
        <taxon>Stramenopiles</taxon>
        <taxon>Ochrophyta</taxon>
        <taxon>Bacillariophyta</taxon>
        <taxon>Bacillariophyceae</taxon>
        <taxon>Bacillariophycidae</taxon>
        <taxon>Naviculales</taxon>
        <taxon>Naviculaceae</taxon>
        <taxon>Craspedostauros</taxon>
    </lineage>
</organism>
<reference evidence="8" key="1">
    <citation type="submission" date="2021-01" db="EMBL/GenBank/DDBJ databases">
        <authorList>
            <person name="Corre E."/>
            <person name="Pelletier E."/>
            <person name="Niang G."/>
            <person name="Scheremetjew M."/>
            <person name="Finn R."/>
            <person name="Kale V."/>
            <person name="Holt S."/>
            <person name="Cochrane G."/>
            <person name="Meng A."/>
            <person name="Brown T."/>
            <person name="Cohen L."/>
        </authorList>
    </citation>
    <scope>NUCLEOTIDE SEQUENCE</scope>
    <source>
        <strain evidence="8">CCMP3328</strain>
    </source>
</reference>
<keyword evidence="1 6" id="KW-0813">Transport</keyword>
<dbReference type="GO" id="GO:0006888">
    <property type="term" value="P:endoplasmic reticulum to Golgi vesicle-mediated transport"/>
    <property type="evidence" value="ECO:0007669"/>
    <property type="project" value="UniProtKB-UniRule"/>
</dbReference>
<dbReference type="SUPFAM" id="SSF64356">
    <property type="entry name" value="SNARE-like"/>
    <property type="match status" value="1"/>
</dbReference>
<evidence type="ECO:0000256" key="3">
    <source>
        <dbReference type="ARBA" id="ARBA00022892"/>
    </source>
</evidence>
<evidence type="ECO:0000313" key="8">
    <source>
        <dbReference type="EMBL" id="CAD8342319.1"/>
    </source>
</evidence>
<dbReference type="PANTHER" id="PTHR23249:SF16">
    <property type="entry name" value="TRAFFICKING PROTEIN PARTICLE COMPLEX SUBUNIT 1"/>
    <property type="match status" value="1"/>
</dbReference>
<keyword evidence="4 6" id="KW-0333">Golgi apparatus</keyword>
<comment type="similarity">
    <text evidence="5">Belongs to the TRAPP small subunits family. BET5 subfamily.</text>
</comment>
<evidence type="ECO:0000256" key="4">
    <source>
        <dbReference type="ARBA" id="ARBA00023034"/>
    </source>
</evidence>
<dbReference type="GO" id="GO:0005783">
    <property type="term" value="C:endoplasmic reticulum"/>
    <property type="evidence" value="ECO:0007669"/>
    <property type="project" value="UniProtKB-SubCell"/>
</dbReference>
<protein>
    <recommendedName>
        <fullName evidence="6">Trafficking protein particle complex subunit</fullName>
    </recommendedName>
</protein>
<gene>
    <name evidence="8" type="ORF">CAUS1442_LOCUS14454</name>
</gene>
<evidence type="ECO:0000256" key="1">
    <source>
        <dbReference type="ARBA" id="ARBA00022448"/>
    </source>
</evidence>
<proteinExistence type="inferred from homology"/>
<keyword evidence="2 6" id="KW-0256">Endoplasmic reticulum</keyword>
<feature type="region of interest" description="Disordered" evidence="7">
    <location>
        <begin position="103"/>
        <end position="151"/>
    </location>
</feature>
<evidence type="ECO:0000256" key="6">
    <source>
        <dbReference type="RuleBase" id="RU366065"/>
    </source>
</evidence>
<keyword evidence="3 6" id="KW-0931">ER-Golgi transport</keyword>
<dbReference type="Pfam" id="PF04099">
    <property type="entry name" value="Sybindin"/>
    <property type="match status" value="1"/>
</dbReference>
<dbReference type="InterPro" id="IPR011012">
    <property type="entry name" value="Longin-like_dom_sf"/>
</dbReference>
<accession>A0A7R9ZSH6</accession>
<dbReference type="Gene3D" id="3.30.450.70">
    <property type="match status" value="2"/>
</dbReference>
<dbReference type="GO" id="GO:0030008">
    <property type="term" value="C:TRAPP complex"/>
    <property type="evidence" value="ECO:0007669"/>
    <property type="project" value="UniProtKB-UniRule"/>
</dbReference>
<evidence type="ECO:0000256" key="7">
    <source>
        <dbReference type="SAM" id="MobiDB-lite"/>
    </source>
</evidence>
<dbReference type="InterPro" id="IPR007233">
    <property type="entry name" value="TRAPPC"/>
</dbReference>
<dbReference type="PANTHER" id="PTHR23249">
    <property type="entry name" value="TRAFFICKING PROTEIN PARTICLE COMPLEX SUBUNIT"/>
    <property type="match status" value="1"/>
</dbReference>
<comment type="subcellular location">
    <subcellularLocation>
        <location evidence="6">Endoplasmic reticulum</location>
    </subcellularLocation>
    <subcellularLocation>
        <location evidence="6">Golgi apparatus</location>
        <location evidence="6">cis-Golgi network</location>
    </subcellularLocation>
</comment>
<name>A0A7R9ZSH6_9STRA</name>
<dbReference type="SMART" id="SM01399">
    <property type="entry name" value="Sybindin"/>
    <property type="match status" value="1"/>
</dbReference>
<feature type="compositionally biased region" description="Gly residues" evidence="7">
    <location>
        <begin position="123"/>
        <end position="134"/>
    </location>
</feature>
<feature type="compositionally biased region" description="Polar residues" evidence="7">
    <location>
        <begin position="140"/>
        <end position="151"/>
    </location>
</feature>
<evidence type="ECO:0000256" key="2">
    <source>
        <dbReference type="ARBA" id="ARBA00022824"/>
    </source>
</evidence>
<sequence length="204" mass="22210">MTVHSFHIFDRKGKTLFTKNYVQARSGPPVKLNPDEEERLSEQRKLVFGMLFSLKEMCGNLSPADSQQDDVQMVKTGAACLYNFDTASGLKFALYATPETSYGITSSPSGPASNSQNAQSAGGAAGPASGGGGSNHPSSLKQHQGMTSPSVNSAVRDALRHIYEKIWVTYVVRSPMYDALHPDVASTNFEVALDHYLKGMIWFR</sequence>
<dbReference type="AlphaFoldDB" id="A0A7R9ZSH6"/>